<dbReference type="AlphaFoldDB" id="A0A4S8PJJ2"/>
<dbReference type="InterPro" id="IPR037523">
    <property type="entry name" value="VOC_core"/>
</dbReference>
<keyword evidence="3" id="KW-1185">Reference proteome</keyword>
<dbReference type="InterPro" id="IPR029068">
    <property type="entry name" value="Glyas_Bleomycin-R_OHBP_Dase"/>
</dbReference>
<dbReference type="Proteomes" id="UP000305792">
    <property type="component" value="Unassembled WGS sequence"/>
</dbReference>
<proteinExistence type="predicted"/>
<dbReference type="PANTHER" id="PTHR35908:SF1">
    <property type="entry name" value="CONSERVED PROTEIN"/>
    <property type="match status" value="1"/>
</dbReference>
<name>A0A4S8PJJ2_9ACTN</name>
<gene>
    <name evidence="2" type="ORF">E9998_05645</name>
</gene>
<dbReference type="Gene3D" id="3.10.180.10">
    <property type="entry name" value="2,3-Dihydroxybiphenyl 1,2-Dioxygenase, domain 1"/>
    <property type="match status" value="1"/>
</dbReference>
<dbReference type="PROSITE" id="PS51819">
    <property type="entry name" value="VOC"/>
    <property type="match status" value="1"/>
</dbReference>
<organism evidence="2 3">
    <name type="scientific">Glycomyces paridis</name>
    <dbReference type="NCBI Taxonomy" id="2126555"/>
    <lineage>
        <taxon>Bacteria</taxon>
        <taxon>Bacillati</taxon>
        <taxon>Actinomycetota</taxon>
        <taxon>Actinomycetes</taxon>
        <taxon>Glycomycetales</taxon>
        <taxon>Glycomycetaceae</taxon>
        <taxon>Glycomyces</taxon>
    </lineage>
</organism>
<comment type="caution">
    <text evidence="2">The sequence shown here is derived from an EMBL/GenBank/DDBJ whole genome shotgun (WGS) entry which is preliminary data.</text>
</comment>
<reference evidence="2 3" key="1">
    <citation type="journal article" date="2018" name="Int. J. Syst. Evol. Microbiol.">
        <title>Glycomyces paridis sp. nov., isolated from the medicinal plant Paris polyphylla.</title>
        <authorList>
            <person name="Fang X.M."/>
            <person name="Bai J.L."/>
            <person name="Su J."/>
            <person name="Zhao L.L."/>
            <person name="Liu H.Y."/>
            <person name="Ma B.P."/>
            <person name="Zhang Y.Q."/>
            <person name="Yu L.Y."/>
        </authorList>
    </citation>
    <scope>NUCLEOTIDE SEQUENCE [LARGE SCALE GENOMIC DNA]</scope>
    <source>
        <strain evidence="2 3">CPCC 204357</strain>
    </source>
</reference>
<dbReference type="EMBL" id="STGX01000003">
    <property type="protein sequence ID" value="THV30858.1"/>
    <property type="molecule type" value="Genomic_DNA"/>
</dbReference>
<dbReference type="CDD" id="cd06587">
    <property type="entry name" value="VOC"/>
    <property type="match status" value="1"/>
</dbReference>
<evidence type="ECO:0000259" key="1">
    <source>
        <dbReference type="PROSITE" id="PS51819"/>
    </source>
</evidence>
<feature type="domain" description="VOC" evidence="1">
    <location>
        <begin position="6"/>
        <end position="118"/>
    </location>
</feature>
<protein>
    <submittedName>
        <fullName evidence="2">VOC family protein</fullName>
    </submittedName>
</protein>
<evidence type="ECO:0000313" key="3">
    <source>
        <dbReference type="Proteomes" id="UP000305792"/>
    </source>
</evidence>
<accession>A0A4S8PJJ2</accession>
<dbReference type="RefSeq" id="WP_136528724.1">
    <property type="nucleotide sequence ID" value="NZ_STGX01000003.1"/>
</dbReference>
<evidence type="ECO:0000313" key="2">
    <source>
        <dbReference type="EMBL" id="THV30858.1"/>
    </source>
</evidence>
<dbReference type="PANTHER" id="PTHR35908">
    <property type="entry name" value="HYPOTHETICAL FUSION PROTEIN"/>
    <property type="match status" value="1"/>
</dbReference>
<dbReference type="InterPro" id="IPR041581">
    <property type="entry name" value="Glyoxalase_6"/>
</dbReference>
<sequence length="118" mass="12163">MPAIAALTTVVLDAADPEALAAFYGKVTGWPVAYRDEDTVQLGGGALSLGFQRVAGYRGPGWPDDAKHCHLDFAVADVGQAVESLLAAGATRPEFQPGGGDWTVLADPEGHLLCLSAA</sequence>
<dbReference type="Pfam" id="PF18029">
    <property type="entry name" value="Glyoxalase_6"/>
    <property type="match status" value="1"/>
</dbReference>
<dbReference type="SUPFAM" id="SSF54593">
    <property type="entry name" value="Glyoxalase/Bleomycin resistance protein/Dihydroxybiphenyl dioxygenase"/>
    <property type="match status" value="1"/>
</dbReference>
<dbReference type="OrthoDB" id="1645442at2"/>